<evidence type="ECO:0000259" key="2">
    <source>
        <dbReference type="PROSITE" id="PS50943"/>
    </source>
</evidence>
<reference evidence="3 4" key="1">
    <citation type="submission" date="2023-11" db="EMBL/GenBank/DDBJ databases">
        <title>Novel species in genus Nocardioides.</title>
        <authorList>
            <person name="Zhou H."/>
        </authorList>
    </citation>
    <scope>NUCLEOTIDE SEQUENCE [LARGE SCALE GENOMIC DNA]</scope>
    <source>
        <strain evidence="3 4">S-58</strain>
    </source>
</reference>
<gene>
    <name evidence="3" type="ORF">SFC79_19610</name>
</gene>
<proteinExistence type="predicted"/>
<feature type="compositionally biased region" description="Basic and acidic residues" evidence="1">
    <location>
        <begin position="193"/>
        <end position="207"/>
    </location>
</feature>
<feature type="domain" description="HTH cro/C1-type" evidence="2">
    <location>
        <begin position="46"/>
        <end position="86"/>
    </location>
</feature>
<dbReference type="Gene3D" id="1.10.260.40">
    <property type="entry name" value="lambda repressor-like DNA-binding domains"/>
    <property type="match status" value="1"/>
</dbReference>
<dbReference type="CDD" id="cd00093">
    <property type="entry name" value="HTH_XRE"/>
    <property type="match status" value="1"/>
</dbReference>
<name>A0ABU5KGA3_9ACTN</name>
<dbReference type="PROSITE" id="PS50943">
    <property type="entry name" value="HTH_CROC1"/>
    <property type="match status" value="1"/>
</dbReference>
<dbReference type="SUPFAM" id="SSF47413">
    <property type="entry name" value="lambda repressor-like DNA-binding domains"/>
    <property type="match status" value="1"/>
</dbReference>
<evidence type="ECO:0000256" key="1">
    <source>
        <dbReference type="SAM" id="MobiDB-lite"/>
    </source>
</evidence>
<dbReference type="InterPro" id="IPR010982">
    <property type="entry name" value="Lambda_DNA-bd_dom_sf"/>
</dbReference>
<dbReference type="InterPro" id="IPR001387">
    <property type="entry name" value="Cro/C1-type_HTH"/>
</dbReference>
<protein>
    <submittedName>
        <fullName evidence="3">Helix-turn-helix transcriptional regulator</fullName>
    </submittedName>
</protein>
<dbReference type="SMART" id="SM00530">
    <property type="entry name" value="HTH_XRE"/>
    <property type="match status" value="1"/>
</dbReference>
<comment type="caution">
    <text evidence="3">The sequence shown here is derived from an EMBL/GenBank/DDBJ whole genome shotgun (WGS) entry which is preliminary data.</text>
</comment>
<feature type="region of interest" description="Disordered" evidence="1">
    <location>
        <begin position="184"/>
        <end position="214"/>
    </location>
</feature>
<dbReference type="Proteomes" id="UP001291999">
    <property type="component" value="Unassembled WGS sequence"/>
</dbReference>
<dbReference type="EMBL" id="JAXQPW010000008">
    <property type="protein sequence ID" value="MDZ5663992.1"/>
    <property type="molecule type" value="Genomic_DNA"/>
</dbReference>
<evidence type="ECO:0000313" key="3">
    <source>
        <dbReference type="EMBL" id="MDZ5663992.1"/>
    </source>
</evidence>
<dbReference type="Pfam" id="PF13560">
    <property type="entry name" value="HTH_31"/>
    <property type="match status" value="1"/>
</dbReference>
<dbReference type="RefSeq" id="WP_322425618.1">
    <property type="nucleotide sequence ID" value="NZ_JAXQPW010000008.1"/>
</dbReference>
<keyword evidence="4" id="KW-1185">Reference proteome</keyword>
<evidence type="ECO:0000313" key="4">
    <source>
        <dbReference type="Proteomes" id="UP001291999"/>
    </source>
</evidence>
<organism evidence="3 4">
    <name type="scientific">Nocardioides renjunii</name>
    <dbReference type="NCBI Taxonomy" id="3095075"/>
    <lineage>
        <taxon>Bacteria</taxon>
        <taxon>Bacillati</taxon>
        <taxon>Actinomycetota</taxon>
        <taxon>Actinomycetes</taxon>
        <taxon>Propionibacteriales</taxon>
        <taxon>Nocardioidaceae</taxon>
        <taxon>Nocardioides</taxon>
    </lineage>
</organism>
<accession>A0ABU5KGA3</accession>
<sequence length="214" mass="24191">MGGTTTATAAAAVAGAGVGAPAGWWGEAEWQWYDLGPFEGGIPGMVRRVRRILDVSQRGLAGLLEVSQSVVARWETGRTSPRASVLHAMVRMAGLRERYVAVDTGEEVEPMRDDGARRHGGSRFPAHVDLRVNGWWAPAGLRSSMELWNWVDRSRVRRDPMVRCRTSRWLRRLERLMWGTPDDHPSLRQLAAEAEHRDERRDELLEQRRRHPAA</sequence>